<protein>
    <submittedName>
        <fullName evidence="2">Uncharacterized protein</fullName>
    </submittedName>
</protein>
<feature type="region of interest" description="Disordered" evidence="1">
    <location>
        <begin position="132"/>
        <end position="159"/>
    </location>
</feature>
<sequence length="159" mass="18298">MPTGHGLREDQQVEKEVHHEQKRNNFHYQHNQKKFNAKILSSEKVIGDPGNWTVHKDSRVFDKTLQVENVQSVEDNNVTVNSKFDVLQEQDQTLEENNAENKGEEADCSNIVEKGVEKEVSNNNVEMQKVVDNNNNMTENEAEKIVQPSHEEPIFTSLE</sequence>
<gene>
    <name evidence="2" type="ORF">RND71_036943</name>
</gene>
<reference evidence="2" key="1">
    <citation type="submission" date="2023-12" db="EMBL/GenBank/DDBJ databases">
        <title>Genome assembly of Anisodus tanguticus.</title>
        <authorList>
            <person name="Wang Y.-J."/>
        </authorList>
    </citation>
    <scope>NUCLEOTIDE SEQUENCE</scope>
    <source>
        <strain evidence="2">KB-2021</strain>
        <tissue evidence="2">Leaf</tissue>
    </source>
</reference>
<dbReference type="Proteomes" id="UP001291623">
    <property type="component" value="Unassembled WGS sequence"/>
</dbReference>
<feature type="compositionally biased region" description="Basic and acidic residues" evidence="1">
    <location>
        <begin position="1"/>
        <end position="23"/>
    </location>
</feature>
<evidence type="ECO:0000313" key="3">
    <source>
        <dbReference type="Proteomes" id="UP001291623"/>
    </source>
</evidence>
<organism evidence="2 3">
    <name type="scientific">Anisodus tanguticus</name>
    <dbReference type="NCBI Taxonomy" id="243964"/>
    <lineage>
        <taxon>Eukaryota</taxon>
        <taxon>Viridiplantae</taxon>
        <taxon>Streptophyta</taxon>
        <taxon>Embryophyta</taxon>
        <taxon>Tracheophyta</taxon>
        <taxon>Spermatophyta</taxon>
        <taxon>Magnoliopsida</taxon>
        <taxon>eudicotyledons</taxon>
        <taxon>Gunneridae</taxon>
        <taxon>Pentapetalae</taxon>
        <taxon>asterids</taxon>
        <taxon>lamiids</taxon>
        <taxon>Solanales</taxon>
        <taxon>Solanaceae</taxon>
        <taxon>Solanoideae</taxon>
        <taxon>Hyoscyameae</taxon>
        <taxon>Anisodus</taxon>
    </lineage>
</organism>
<accession>A0AAE1R343</accession>
<evidence type="ECO:0000313" key="2">
    <source>
        <dbReference type="EMBL" id="KAK4343849.1"/>
    </source>
</evidence>
<dbReference type="EMBL" id="JAVYJV010000020">
    <property type="protein sequence ID" value="KAK4343849.1"/>
    <property type="molecule type" value="Genomic_DNA"/>
</dbReference>
<evidence type="ECO:0000256" key="1">
    <source>
        <dbReference type="SAM" id="MobiDB-lite"/>
    </source>
</evidence>
<comment type="caution">
    <text evidence="2">The sequence shown here is derived from an EMBL/GenBank/DDBJ whole genome shotgun (WGS) entry which is preliminary data.</text>
</comment>
<keyword evidence="3" id="KW-1185">Reference proteome</keyword>
<proteinExistence type="predicted"/>
<feature type="region of interest" description="Disordered" evidence="1">
    <location>
        <begin position="1"/>
        <end position="31"/>
    </location>
</feature>
<name>A0AAE1R343_9SOLA</name>
<dbReference type="AlphaFoldDB" id="A0AAE1R343"/>
<feature type="compositionally biased region" description="Basic and acidic residues" evidence="1">
    <location>
        <begin position="141"/>
        <end position="153"/>
    </location>
</feature>